<dbReference type="EMBL" id="CP036281">
    <property type="protein sequence ID" value="QDU80380.1"/>
    <property type="molecule type" value="Genomic_DNA"/>
</dbReference>
<name>A0A518CMC0_9PLAN</name>
<keyword evidence="2" id="KW-0732">Signal</keyword>
<dbReference type="OrthoDB" id="238431at2"/>
<organism evidence="3 4">
    <name type="scientific">Polystyrenella longa</name>
    <dbReference type="NCBI Taxonomy" id="2528007"/>
    <lineage>
        <taxon>Bacteria</taxon>
        <taxon>Pseudomonadati</taxon>
        <taxon>Planctomycetota</taxon>
        <taxon>Planctomycetia</taxon>
        <taxon>Planctomycetales</taxon>
        <taxon>Planctomycetaceae</taxon>
        <taxon>Polystyrenella</taxon>
    </lineage>
</organism>
<protein>
    <recommendedName>
        <fullName evidence="5">Alpha glucuronidase N-terminal domain-containing protein</fullName>
    </recommendedName>
</protein>
<evidence type="ECO:0008006" key="5">
    <source>
        <dbReference type="Google" id="ProtNLM"/>
    </source>
</evidence>
<dbReference type="RefSeq" id="WP_144995666.1">
    <property type="nucleotide sequence ID" value="NZ_CP036281.1"/>
</dbReference>
<evidence type="ECO:0000313" key="4">
    <source>
        <dbReference type="Proteomes" id="UP000317178"/>
    </source>
</evidence>
<dbReference type="Gene3D" id="3.30.379.10">
    <property type="entry name" value="Chitobiase/beta-hexosaminidase domain 2-like"/>
    <property type="match status" value="1"/>
</dbReference>
<feature type="signal peptide" evidence="2">
    <location>
        <begin position="1"/>
        <end position="26"/>
    </location>
</feature>
<dbReference type="KEGG" id="plon:Pla110_21090"/>
<dbReference type="SUPFAM" id="SSF55545">
    <property type="entry name" value="beta-N-acetylhexosaminidase-like domain"/>
    <property type="match status" value="1"/>
</dbReference>
<feature type="chain" id="PRO_5021833665" description="Alpha glucuronidase N-terminal domain-containing protein" evidence="2">
    <location>
        <begin position="27"/>
        <end position="867"/>
    </location>
</feature>
<proteinExistence type="predicted"/>
<evidence type="ECO:0000256" key="1">
    <source>
        <dbReference type="ARBA" id="ARBA00022801"/>
    </source>
</evidence>
<dbReference type="GO" id="GO:0005975">
    <property type="term" value="P:carbohydrate metabolic process"/>
    <property type="evidence" value="ECO:0007669"/>
    <property type="project" value="UniProtKB-ARBA"/>
</dbReference>
<dbReference type="Proteomes" id="UP000317178">
    <property type="component" value="Chromosome"/>
</dbReference>
<dbReference type="GO" id="GO:0016787">
    <property type="term" value="F:hydrolase activity"/>
    <property type="evidence" value="ECO:0007669"/>
    <property type="project" value="UniProtKB-KW"/>
</dbReference>
<gene>
    <name evidence="3" type="ORF">Pla110_21090</name>
</gene>
<evidence type="ECO:0000313" key="3">
    <source>
        <dbReference type="EMBL" id="QDU80380.1"/>
    </source>
</evidence>
<dbReference type="AlphaFoldDB" id="A0A518CMC0"/>
<reference evidence="3 4" key="1">
    <citation type="submission" date="2019-02" db="EMBL/GenBank/DDBJ databases">
        <title>Deep-cultivation of Planctomycetes and their phenomic and genomic characterization uncovers novel biology.</title>
        <authorList>
            <person name="Wiegand S."/>
            <person name="Jogler M."/>
            <person name="Boedeker C."/>
            <person name="Pinto D."/>
            <person name="Vollmers J."/>
            <person name="Rivas-Marin E."/>
            <person name="Kohn T."/>
            <person name="Peeters S.H."/>
            <person name="Heuer A."/>
            <person name="Rast P."/>
            <person name="Oberbeckmann S."/>
            <person name="Bunk B."/>
            <person name="Jeske O."/>
            <person name="Meyerdierks A."/>
            <person name="Storesund J.E."/>
            <person name="Kallscheuer N."/>
            <person name="Luecker S."/>
            <person name="Lage O.M."/>
            <person name="Pohl T."/>
            <person name="Merkel B.J."/>
            <person name="Hornburger P."/>
            <person name="Mueller R.-W."/>
            <person name="Bruemmer F."/>
            <person name="Labrenz M."/>
            <person name="Spormann A.M."/>
            <person name="Op den Camp H."/>
            <person name="Overmann J."/>
            <person name="Amann R."/>
            <person name="Jetten M.S.M."/>
            <person name="Mascher T."/>
            <person name="Medema M.H."/>
            <person name="Devos D.P."/>
            <person name="Kaster A.-K."/>
            <person name="Ovreas L."/>
            <person name="Rohde M."/>
            <person name="Galperin M.Y."/>
            <person name="Jogler C."/>
        </authorList>
    </citation>
    <scope>NUCLEOTIDE SEQUENCE [LARGE SCALE GENOMIC DNA]</scope>
    <source>
        <strain evidence="3 4">Pla110</strain>
    </source>
</reference>
<keyword evidence="4" id="KW-1185">Reference proteome</keyword>
<accession>A0A518CMC0</accession>
<keyword evidence="1" id="KW-0378">Hydrolase</keyword>
<sequence precursor="true">MNRIGKTISFVALLLCSGVQHGRLLAASFNDVMITSTAVDNEVVPRYQAILQSEIQRYSAVPVVIKGKGESIGKVAPHGLVVYLHTSASLAERQIQYDGGIPSERDPGPEGFVLVQNGNETHIIGVDTRGVLYGIGELLRQLEFQKDSIVIPDDLEIRSAPAFEVRGTGVSQGHTITELTGSRKWTPEEWERAVVGYALAGANTFSIGHDANEKSPTYQFIRGLGLKVLLSMNPNSGAPADKPEWEAQEAIGRHGYLCLSVPEAREYKLMIEERRWRDLAPVDYVRLKSGDGGGCECELCRPYGAVYIEMCHDIAEIIHRYQPETEIFVLNQKLDNDGDLAIFKYLREHPEPWLRAIAVGPGSNAMGWMPGRRQDHRMDLFRYPAFGAMDRYYREMLQQMPPQHDLVFFTDITHWVYAQNGLMGHYMLPDRNHNVPPTADHYIYDRKPDRAMYRVYNRRAFNARPEAYYDFFRESERYGIGDVTYSEGNHDHFNNWMWQRLLWAPDVALREIVLEYCQTFFGLEAAPLMVDAIFQFERNMQIPIEKNKGIQEFANLVERAGMKIPKNRLQADWLWRQYQQRAYTDLYIQADVRAQEELLSKIKNLAEEAVSSNETKSKLQEINGLLIAGPQLPKEATDWVKRSHQLGRESDRIYGVQIAGMYNLKQDYVGLGWYTDQIEAASVAKTEEARSILQNMIDYEMKRVDALYDDVGNPDNSPHVTYGWPYDGGFFDKTVKKSQRVCAYTTNEEQGVTLEYKDLDPEAQYVVRMTLARPVYKERYQGFHSQQQESIFADDVPLVENMTLPEFTPRQFEFEIPRQSTVDGKLKLWCQKQDRIGEGDLGDVTVWRNTGGWGTLLSEVWLYKKAE</sequence>
<dbReference type="InterPro" id="IPR029018">
    <property type="entry name" value="Hex-like_dom2"/>
</dbReference>
<evidence type="ECO:0000256" key="2">
    <source>
        <dbReference type="SAM" id="SignalP"/>
    </source>
</evidence>